<keyword evidence="2" id="KW-1185">Reference proteome</keyword>
<proteinExistence type="predicted"/>
<dbReference type="AlphaFoldDB" id="A0A183P000"/>
<organism evidence="1 2">
    <name type="scientific">Schistosoma mattheei</name>
    <dbReference type="NCBI Taxonomy" id="31246"/>
    <lineage>
        <taxon>Eukaryota</taxon>
        <taxon>Metazoa</taxon>
        <taxon>Spiralia</taxon>
        <taxon>Lophotrochozoa</taxon>
        <taxon>Platyhelminthes</taxon>
        <taxon>Trematoda</taxon>
        <taxon>Digenea</taxon>
        <taxon>Strigeidida</taxon>
        <taxon>Schistosomatoidea</taxon>
        <taxon>Schistosomatidae</taxon>
        <taxon>Schistosoma</taxon>
    </lineage>
</organism>
<gene>
    <name evidence="1" type="ORF">SMTD_LOCUS7686</name>
</gene>
<reference evidence="1 2" key="1">
    <citation type="submission" date="2018-11" db="EMBL/GenBank/DDBJ databases">
        <authorList>
            <consortium name="Pathogen Informatics"/>
        </authorList>
    </citation>
    <scope>NUCLEOTIDE SEQUENCE [LARGE SCALE GENOMIC DNA]</scope>
    <source>
        <strain>Denwood</strain>
        <strain evidence="2">Zambia</strain>
    </source>
</reference>
<dbReference type="EMBL" id="UZAL01028397">
    <property type="protein sequence ID" value="VDP40885.1"/>
    <property type="molecule type" value="Genomic_DNA"/>
</dbReference>
<dbReference type="Proteomes" id="UP000269396">
    <property type="component" value="Unassembled WGS sequence"/>
</dbReference>
<evidence type="ECO:0000313" key="2">
    <source>
        <dbReference type="Proteomes" id="UP000269396"/>
    </source>
</evidence>
<evidence type="ECO:0000313" key="1">
    <source>
        <dbReference type="EMBL" id="VDP40885.1"/>
    </source>
</evidence>
<accession>A0A183P000</accession>
<name>A0A183P000_9TREM</name>
<protein>
    <submittedName>
        <fullName evidence="1">Uncharacterized protein</fullName>
    </submittedName>
</protein>
<sequence length="39" mass="4844">MKSFLPKFHGIIYIIKFQSKIDTRKLNIFFIYWFLVVTF</sequence>